<dbReference type="Pfam" id="PF00995">
    <property type="entry name" value="Sec1"/>
    <property type="match status" value="1"/>
</dbReference>
<name>A0A7G3ZID2_9SACH</name>
<comment type="similarity">
    <text evidence="1">Belongs to the STXBP/unc-18/SEC1 family.</text>
</comment>
<proteinExistence type="inferred from homology"/>
<dbReference type="RefSeq" id="XP_037139942.1">
    <property type="nucleotide sequence ID" value="XM_037284046.1"/>
</dbReference>
<dbReference type="GO" id="GO:0016192">
    <property type="term" value="P:vesicle-mediated transport"/>
    <property type="evidence" value="ECO:0007669"/>
    <property type="project" value="InterPro"/>
</dbReference>
<dbReference type="SUPFAM" id="SSF56815">
    <property type="entry name" value="Sec1/munc18-like (SM) proteins"/>
    <property type="match status" value="1"/>
</dbReference>
<evidence type="ECO:0000313" key="2">
    <source>
        <dbReference type="EMBL" id="QLL33268.1"/>
    </source>
</evidence>
<keyword evidence="3" id="KW-1185">Reference proteome</keyword>
<dbReference type="InterPro" id="IPR043155">
    <property type="entry name" value="VPS33_dom3b"/>
</dbReference>
<dbReference type="PANTHER" id="PTHR11679">
    <property type="entry name" value="VESICLE PROTEIN SORTING-ASSOCIATED"/>
    <property type="match status" value="1"/>
</dbReference>
<evidence type="ECO:0000313" key="3">
    <source>
        <dbReference type="Proteomes" id="UP000515788"/>
    </source>
</evidence>
<dbReference type="InterPro" id="IPR036045">
    <property type="entry name" value="Sec1-like_sf"/>
</dbReference>
<dbReference type="Gene3D" id="3.40.50.1910">
    <property type="match status" value="1"/>
</dbReference>
<dbReference type="AlphaFoldDB" id="A0A7G3ZID2"/>
<reference evidence="2 3" key="1">
    <citation type="submission" date="2020-06" db="EMBL/GenBank/DDBJ databases">
        <title>The yeast mating-type switching endonuclease HO is a domesticated member of an unorthodox homing genetic element family.</title>
        <authorList>
            <person name="Coughlan A.Y."/>
            <person name="Lombardi L."/>
            <person name="Braun-Galleani S."/>
            <person name="Martos A.R."/>
            <person name="Galeote V."/>
            <person name="Bigey F."/>
            <person name="Dequin S."/>
            <person name="Byrne K.P."/>
            <person name="Wolfe K.H."/>
        </authorList>
    </citation>
    <scope>NUCLEOTIDE SEQUENCE [LARGE SCALE GENOMIC DNA]</scope>
    <source>
        <strain evidence="2 3">CBS764</strain>
    </source>
</reference>
<protein>
    <submittedName>
        <fullName evidence="2">Uncharacterized protein</fullName>
    </submittedName>
</protein>
<dbReference type="OrthoDB" id="10262287at2759"/>
<dbReference type="GeneID" id="59326464"/>
<accession>A0A7G3ZID2</accession>
<dbReference type="Proteomes" id="UP000515788">
    <property type="component" value="Chromosome 5"/>
</dbReference>
<dbReference type="KEGG" id="tgb:HG536_0E01790"/>
<dbReference type="InterPro" id="IPR001619">
    <property type="entry name" value="Sec1-like"/>
</dbReference>
<gene>
    <name evidence="2" type="ORF">HG536_0E01790</name>
</gene>
<dbReference type="InterPro" id="IPR043127">
    <property type="entry name" value="Sec-1-like_dom3a"/>
</dbReference>
<dbReference type="EMBL" id="CP059250">
    <property type="protein sequence ID" value="QLL33268.1"/>
    <property type="molecule type" value="Genomic_DNA"/>
</dbReference>
<sequence>MSSQWNTRHFSKKLGGSLCKVLREISSEDQILVLQPEMVSVIGEFVTFSQLTSSTPVRKIVVLSDQTITDLSNILASTIAMQLVFLIDVRADLAIPAALPDILGKLNLESVNLIYCTWETQKANSLLNRGSDDDFKIPHFIQHQLPKGIDVRLHPLAMLAFPQIDDNLLVGNFLFNSDGGNMYSPNTCSMQSATRAILLDNMANCLHTLMKETKSIITDAIAFGEESEKLLHLLRGRIEAGEDDEEAFIKDTLYGDKYSGIEKDLVVIERDMDPLTPLLTQLTYSGLLDEIYGLSTDGKVNGLEDVALKYRTDEIWDDLKFMNFGALGPQLNQMAKDLQDKYDARHKAESVGEIKEFVESLSSLQAKQKLLKVHTTLSSNVLQEVENNASIQFNRILELEQNILLGNLDHKSSCDSLLELIYEGEVSLKRILRLICLSSICKYGLRDKDYDLLKRELIDTYGIETCFQLEKLTVSGLFSSKGLLANHSNSAWRKEYRYISTWLDTLPPVEDEGTEVPSRKGGHDAANPRDATFAYCGVIPLVVRFVQLLYDRSVVSKNYASQQPYIISRRPSLAKIGGLFEQIYGRANVVHEESWLPDLKKNKKRVTIGQKDSKTNDITIIAFLGGVTLGEIATLRFLQNSLQAKNINKRFIFVCDGIINGSRYIP</sequence>
<dbReference type="Gene3D" id="3.90.830.10">
    <property type="entry name" value="Syntaxin Binding Protein 1, Chain A, domain 2"/>
    <property type="match status" value="1"/>
</dbReference>
<dbReference type="InterPro" id="IPR027482">
    <property type="entry name" value="Sec1-like_dom2"/>
</dbReference>
<organism evidence="2 3">
    <name type="scientific">Torulaspora globosa</name>
    <dbReference type="NCBI Taxonomy" id="48254"/>
    <lineage>
        <taxon>Eukaryota</taxon>
        <taxon>Fungi</taxon>
        <taxon>Dikarya</taxon>
        <taxon>Ascomycota</taxon>
        <taxon>Saccharomycotina</taxon>
        <taxon>Saccharomycetes</taxon>
        <taxon>Saccharomycetales</taxon>
        <taxon>Saccharomycetaceae</taxon>
        <taxon>Torulaspora</taxon>
    </lineage>
</organism>
<evidence type="ECO:0000256" key="1">
    <source>
        <dbReference type="ARBA" id="ARBA00009884"/>
    </source>
</evidence>
<dbReference type="Gene3D" id="1.25.40.850">
    <property type="match status" value="1"/>
</dbReference>